<keyword evidence="1" id="KW-0812">Transmembrane</keyword>
<keyword evidence="1" id="KW-1133">Transmembrane helix</keyword>
<proteinExistence type="predicted"/>
<keyword evidence="1" id="KW-0472">Membrane</keyword>
<reference evidence="2" key="1">
    <citation type="submission" date="2018-05" db="EMBL/GenBank/DDBJ databases">
        <authorList>
            <person name="Lanie J.A."/>
            <person name="Ng W.-L."/>
            <person name="Kazmierczak K.M."/>
            <person name="Andrzejewski T.M."/>
            <person name="Davidsen T.M."/>
            <person name="Wayne K.J."/>
            <person name="Tettelin H."/>
            <person name="Glass J.I."/>
            <person name="Rusch D."/>
            <person name="Podicherti R."/>
            <person name="Tsui H.-C.T."/>
            <person name="Winkler M.E."/>
        </authorList>
    </citation>
    <scope>NUCLEOTIDE SEQUENCE</scope>
</reference>
<dbReference type="AlphaFoldDB" id="A0A381TUB3"/>
<accession>A0A381TUB3</accession>
<dbReference type="EMBL" id="UINC01005150">
    <property type="protein sequence ID" value="SVA19419.1"/>
    <property type="molecule type" value="Genomic_DNA"/>
</dbReference>
<dbReference type="InterPro" id="IPR029377">
    <property type="entry name" value="TMEM220"/>
</dbReference>
<name>A0A381TUB3_9ZZZZ</name>
<organism evidence="2">
    <name type="scientific">marine metagenome</name>
    <dbReference type="NCBI Taxonomy" id="408172"/>
    <lineage>
        <taxon>unclassified sequences</taxon>
        <taxon>metagenomes</taxon>
        <taxon>ecological metagenomes</taxon>
    </lineage>
</organism>
<dbReference type="Pfam" id="PF15071">
    <property type="entry name" value="TMEM220"/>
    <property type="match status" value="1"/>
</dbReference>
<evidence type="ECO:0000256" key="1">
    <source>
        <dbReference type="SAM" id="Phobius"/>
    </source>
</evidence>
<protein>
    <submittedName>
        <fullName evidence="2">Uncharacterized protein</fullName>
    </submittedName>
</protein>
<feature type="transmembrane region" description="Helical" evidence="1">
    <location>
        <begin position="38"/>
        <end position="57"/>
    </location>
</feature>
<feature type="transmembrane region" description="Helical" evidence="1">
    <location>
        <begin position="15"/>
        <end position="31"/>
    </location>
</feature>
<evidence type="ECO:0000313" key="2">
    <source>
        <dbReference type="EMBL" id="SVA19419.1"/>
    </source>
</evidence>
<feature type="transmembrane region" description="Helical" evidence="1">
    <location>
        <begin position="77"/>
        <end position="93"/>
    </location>
</feature>
<sequence length="96" mass="10920">MFVTFAAVNLNDPDGFIWVPIYVAVPLLPLLRKVDQIYLNQFAVVLFVLGALIATGILNNIMPQEVDVRMVSMWEHQREGLGLILGSIWLWIGRRL</sequence>
<gene>
    <name evidence="2" type="ORF">METZ01_LOCUS72273</name>
</gene>